<dbReference type="HOGENOM" id="CLU_067289_0_0_0"/>
<dbReference type="PATRIC" id="fig|861299.3.peg.4655"/>
<reference evidence="1" key="1">
    <citation type="submission" date="2013-12" db="EMBL/GenBank/DDBJ databases">
        <authorList>
            <person name="DeBruyn J.M."/>
            <person name="Radosevich M."/>
            <person name="Wommack K.Eric."/>
            <person name="Polson S."/>
            <person name="Hauser L.J."/>
            <person name="Fawaz M.N."/>
            <person name="Korlach J."/>
            <person name="Tsai Y.-C."/>
        </authorList>
    </citation>
    <scope>NUCLEOTIDE SEQUENCE</scope>
    <source>
        <strain evidence="1">KBS708</strain>
        <plasmid evidence="1">1</plasmid>
    </source>
</reference>
<dbReference type="AlphaFoldDB" id="W0RM33"/>
<reference evidence="1 3" key="2">
    <citation type="journal article" date="2014" name="Genome Announc.">
        <title>Genome Sequence and Methylome of Soil Bacterium Gemmatirosa kalamazoonensis KBS708T, a Member of the Rarely Cultivated Gemmatimonadetes Phylum.</title>
        <authorList>
            <person name="Debruyn J.M."/>
            <person name="Radosevich M."/>
            <person name="Wommack K.E."/>
            <person name="Polson S.W."/>
            <person name="Hauser L.J."/>
            <person name="Fawaz M.N."/>
            <person name="Korlach J."/>
            <person name="Tsai Y.C."/>
        </authorList>
    </citation>
    <scope>NUCLEOTIDE SEQUENCE [LARGE SCALE GENOMIC DNA]</scope>
    <source>
        <strain evidence="1 3">KBS708</strain>
        <plasmid evidence="1">1</plasmid>
        <plasmid evidence="3">Plasmid 1</plasmid>
    </source>
</reference>
<evidence type="ECO:0000313" key="3">
    <source>
        <dbReference type="Proteomes" id="UP000019151"/>
    </source>
</evidence>
<gene>
    <name evidence="1" type="ORF">J421_4599</name>
    <name evidence="2" type="ORF">J421_4667</name>
</gene>
<keyword evidence="1" id="KW-0614">Plasmid</keyword>
<proteinExistence type="predicted"/>
<dbReference type="KEGG" id="gba:J421_4667"/>
<sequence length="347" mass="37961">MTAPTADQRALARLEALADRLTPDVARAWLRAVRQIRDAATLSAIERAITTGDVEAALEAVFGGPHAVAALNGVGDALRAVLSTGGAAWARDLPPVPSPRPGGAAIRFTFDVLHPAVSATLASYRAEVLRTMTESLREGFRAAIAAGIEAGVNPRETARQVRSLIGLGEHDVQLVASFRRQLETADRTALTRTLRDRRYDGPLRRAAEGGKALTREQIETSVAAYQRRLLAWRAETATRTATLDALRLAQDSVWDQAIADGRVTADRITTTWVTRLDGRERPQHHRMHRRTVRKGEPFRDPATGRVWRRVGEGDYNCRCAAVTRIWPSGELAARAIEDRNARPSPLG</sequence>
<evidence type="ECO:0000313" key="2">
    <source>
        <dbReference type="EMBL" id="AHG92202.1"/>
    </source>
</evidence>
<dbReference type="KEGG" id="gba:J421_4599"/>
<keyword evidence="3" id="KW-1185">Reference proteome</keyword>
<organism evidence="1 3">
    <name type="scientific">Gemmatirosa kalamazoonensis</name>
    <dbReference type="NCBI Taxonomy" id="861299"/>
    <lineage>
        <taxon>Bacteria</taxon>
        <taxon>Pseudomonadati</taxon>
        <taxon>Gemmatimonadota</taxon>
        <taxon>Gemmatimonadia</taxon>
        <taxon>Gemmatimonadales</taxon>
        <taxon>Gemmatimonadaceae</taxon>
        <taxon>Gemmatirosa</taxon>
    </lineage>
</organism>
<dbReference type="InParanoid" id="W0RM33"/>
<dbReference type="RefSeq" id="WP_025413556.1">
    <property type="nucleotide sequence ID" value="NZ_CP007129.1"/>
</dbReference>
<dbReference type="Proteomes" id="UP000019151">
    <property type="component" value="Plasmid 1"/>
</dbReference>
<dbReference type="EMBL" id="CP007129">
    <property type="protein sequence ID" value="AHG92202.1"/>
    <property type="molecule type" value="Genomic_DNA"/>
</dbReference>
<evidence type="ECO:0000313" key="1">
    <source>
        <dbReference type="EMBL" id="AHG92134.1"/>
    </source>
</evidence>
<protein>
    <submittedName>
        <fullName evidence="1">Putative head morphogenesis protein SPP1 gp7</fullName>
    </submittedName>
</protein>
<dbReference type="OrthoDB" id="952090at2"/>
<name>W0RM33_9BACT</name>
<geneLocation type="plasmid" evidence="1 3">
    <name>1</name>
</geneLocation>
<accession>W0RM33</accession>
<dbReference type="EMBL" id="CP007129">
    <property type="protein sequence ID" value="AHG92134.1"/>
    <property type="molecule type" value="Genomic_DNA"/>
</dbReference>